<dbReference type="InterPro" id="IPR044136">
    <property type="entry name" value="Lys-tRNA-ligase_II_N"/>
</dbReference>
<proteinExistence type="inferred from homology"/>
<evidence type="ECO:0000256" key="2">
    <source>
        <dbReference type="ARBA" id="ARBA00022598"/>
    </source>
</evidence>
<dbReference type="SUPFAM" id="SSF50249">
    <property type="entry name" value="Nucleic acid-binding proteins"/>
    <property type="match status" value="1"/>
</dbReference>
<evidence type="ECO:0000256" key="6">
    <source>
        <dbReference type="ARBA" id="ARBA00023146"/>
    </source>
</evidence>
<evidence type="ECO:0000259" key="9">
    <source>
        <dbReference type="PROSITE" id="PS50862"/>
    </source>
</evidence>
<dbReference type="AlphaFoldDB" id="A0A354G2Z3"/>
<evidence type="ECO:0000256" key="4">
    <source>
        <dbReference type="ARBA" id="ARBA00022741"/>
    </source>
</evidence>
<feature type="non-terminal residue" evidence="10">
    <location>
        <position position="1"/>
    </location>
</feature>
<dbReference type="GO" id="GO:0046872">
    <property type="term" value="F:metal ion binding"/>
    <property type="evidence" value="ECO:0007669"/>
    <property type="project" value="UniProtKB-KW"/>
</dbReference>
<dbReference type="EMBL" id="DNVO01000005">
    <property type="protein sequence ID" value="HBI35381.1"/>
    <property type="molecule type" value="Genomic_DNA"/>
</dbReference>
<keyword evidence="5" id="KW-0067">ATP-binding</keyword>
<evidence type="ECO:0000256" key="8">
    <source>
        <dbReference type="RuleBase" id="RU000336"/>
    </source>
</evidence>
<keyword evidence="8" id="KW-0460">Magnesium</keyword>
<keyword evidence="4" id="KW-0547">Nucleotide-binding</keyword>
<evidence type="ECO:0000256" key="1">
    <source>
        <dbReference type="ARBA" id="ARBA00013166"/>
    </source>
</evidence>
<keyword evidence="6" id="KW-0030">Aminoacyl-tRNA synthetase</keyword>
<dbReference type="InterPro" id="IPR006195">
    <property type="entry name" value="aa-tRNA-synth_II"/>
</dbReference>
<dbReference type="InterPro" id="IPR012340">
    <property type="entry name" value="NA-bd_OB-fold"/>
</dbReference>
<dbReference type="InterPro" id="IPR004364">
    <property type="entry name" value="Aa-tRNA-synt_II"/>
</dbReference>
<feature type="domain" description="Aminoacyl-transfer RNA synthetases class-II family profile" evidence="9">
    <location>
        <begin position="186"/>
        <end position="483"/>
    </location>
</feature>
<dbReference type="GO" id="GO:0006430">
    <property type="term" value="P:lysyl-tRNA aminoacylation"/>
    <property type="evidence" value="ECO:0007669"/>
    <property type="project" value="InterPro"/>
</dbReference>
<name>A0A354G2Z3_UNCKA</name>
<dbReference type="PANTHER" id="PTHR42918">
    <property type="entry name" value="LYSYL-TRNA SYNTHETASE"/>
    <property type="match status" value="1"/>
</dbReference>
<evidence type="ECO:0000256" key="5">
    <source>
        <dbReference type="ARBA" id="ARBA00022840"/>
    </source>
</evidence>
<sequence length="502" mass="58098">KLMATLSELRQVRIEKLEKLKTLGVDPFPPTSYKSHSNIVFHESFEKLEGNEVVASGRIVSIRKHGKLAFIDLKDATGKIQLYIKEDALLNPDHTKSEIGFEELNLLDSGDFAEGKGILTKTQRGEVSVEVTSIRILTKSLRPLPDMWDGLKDKETRLRRRYIDTNINPDVYQRFIRRSKFWEAHRDFFKKQGFMEMNIPVLETTPGGADANPFVTHMDVLDQDFYLRISQELYLKRLIGGGYEKVYEIGPRFRNEGISDEHLPEHIAMEFYWAYADWNDGMKFIKNLFRYVAEEVYGTQKFEIKGFNVDFGKEWEIIDYSEIFKEKFGLDIFNSDFDDAKKILEKKHIKIDKNMNFGRGVDSLWKTIRKDIQGPAFVVNEPKFLSPLAKANPSNPKYAMRFHPIVAGGELGNGFSELNDPVDQYERFKEQQSMRDSGDAEAQFLDIDFVEMLEYGMPPTLGYGHSERVFWFLENVSAREGVPFPQLRHEIDSVTKGIYGLE</sequence>
<evidence type="ECO:0000256" key="3">
    <source>
        <dbReference type="ARBA" id="ARBA00022723"/>
    </source>
</evidence>
<dbReference type="PANTHER" id="PTHR42918:SF15">
    <property type="entry name" value="LYSINE--TRNA LIGASE, CHLOROPLASTIC_MITOCHONDRIAL"/>
    <property type="match status" value="1"/>
</dbReference>
<dbReference type="InterPro" id="IPR045864">
    <property type="entry name" value="aa-tRNA-synth_II/BPL/LPL"/>
</dbReference>
<dbReference type="GO" id="GO:0000049">
    <property type="term" value="F:tRNA binding"/>
    <property type="evidence" value="ECO:0007669"/>
    <property type="project" value="TreeGrafter"/>
</dbReference>
<comment type="catalytic activity">
    <reaction evidence="7 8">
        <text>tRNA(Lys) + L-lysine + ATP = L-lysyl-tRNA(Lys) + AMP + diphosphate</text>
        <dbReference type="Rhea" id="RHEA:20792"/>
        <dbReference type="Rhea" id="RHEA-COMP:9696"/>
        <dbReference type="Rhea" id="RHEA-COMP:9697"/>
        <dbReference type="ChEBI" id="CHEBI:30616"/>
        <dbReference type="ChEBI" id="CHEBI:32551"/>
        <dbReference type="ChEBI" id="CHEBI:33019"/>
        <dbReference type="ChEBI" id="CHEBI:78442"/>
        <dbReference type="ChEBI" id="CHEBI:78529"/>
        <dbReference type="ChEBI" id="CHEBI:456215"/>
        <dbReference type="EC" id="6.1.1.6"/>
    </reaction>
</comment>
<dbReference type="InterPro" id="IPR018149">
    <property type="entry name" value="Lys-tRNA-synth_II_C"/>
</dbReference>
<dbReference type="Proteomes" id="UP000261706">
    <property type="component" value="Unassembled WGS sequence"/>
</dbReference>
<keyword evidence="3 8" id="KW-0479">Metal-binding</keyword>
<comment type="cofactor">
    <cofactor evidence="8">
        <name>Mg(2+)</name>
        <dbReference type="ChEBI" id="CHEBI:18420"/>
    </cofactor>
    <text evidence="8">Binds 3 Mg(2+) ions per subunit.</text>
</comment>
<dbReference type="PROSITE" id="PS50862">
    <property type="entry name" value="AA_TRNA_LIGASE_II"/>
    <property type="match status" value="1"/>
</dbReference>
<evidence type="ECO:0000313" key="11">
    <source>
        <dbReference type="Proteomes" id="UP000261706"/>
    </source>
</evidence>
<gene>
    <name evidence="10" type="primary">lysS</name>
    <name evidence="10" type="ORF">DDY47_00390</name>
</gene>
<accession>A0A354G2Z3</accession>
<dbReference type="Pfam" id="PF00152">
    <property type="entry name" value="tRNA-synt_2"/>
    <property type="match status" value="1"/>
</dbReference>
<dbReference type="Gene3D" id="3.30.930.10">
    <property type="entry name" value="Bira Bifunctional Protein, Domain 2"/>
    <property type="match status" value="1"/>
</dbReference>
<evidence type="ECO:0000313" key="10">
    <source>
        <dbReference type="EMBL" id="HBI35381.1"/>
    </source>
</evidence>
<dbReference type="HAMAP" id="MF_00252">
    <property type="entry name" value="Lys_tRNA_synth_class2"/>
    <property type="match status" value="1"/>
</dbReference>
<dbReference type="CDD" id="cd04322">
    <property type="entry name" value="LysRS_N"/>
    <property type="match status" value="1"/>
</dbReference>
<organism evidence="10 11">
    <name type="scientific">candidate division WWE3 bacterium</name>
    <dbReference type="NCBI Taxonomy" id="2053526"/>
    <lineage>
        <taxon>Bacteria</taxon>
        <taxon>Katanobacteria</taxon>
    </lineage>
</organism>
<dbReference type="InterPro" id="IPR002313">
    <property type="entry name" value="Lys-tRNA-ligase_II"/>
</dbReference>
<protein>
    <recommendedName>
        <fullName evidence="1 8">Lysine--tRNA ligase</fullName>
        <ecNumber evidence="1 8">6.1.1.6</ecNumber>
    </recommendedName>
</protein>
<evidence type="ECO:0000256" key="7">
    <source>
        <dbReference type="ARBA" id="ARBA00048573"/>
    </source>
</evidence>
<dbReference type="PRINTS" id="PR00982">
    <property type="entry name" value="TRNASYNTHLYS"/>
</dbReference>
<dbReference type="GO" id="GO:0005524">
    <property type="term" value="F:ATP binding"/>
    <property type="evidence" value="ECO:0007669"/>
    <property type="project" value="UniProtKB-KW"/>
</dbReference>
<dbReference type="GO" id="GO:0004824">
    <property type="term" value="F:lysine-tRNA ligase activity"/>
    <property type="evidence" value="ECO:0007669"/>
    <property type="project" value="UniProtKB-EC"/>
</dbReference>
<comment type="caution">
    <text evidence="10">The sequence shown here is derived from an EMBL/GenBank/DDBJ whole genome shotgun (WGS) entry which is preliminary data.</text>
</comment>
<reference evidence="10 11" key="1">
    <citation type="journal article" date="2018" name="Nat. Biotechnol.">
        <title>A standardized bacterial taxonomy based on genome phylogeny substantially revises the tree of life.</title>
        <authorList>
            <person name="Parks D.H."/>
            <person name="Chuvochina M."/>
            <person name="Waite D.W."/>
            <person name="Rinke C."/>
            <person name="Skarshewski A."/>
            <person name="Chaumeil P.A."/>
            <person name="Hugenholtz P."/>
        </authorList>
    </citation>
    <scope>NUCLEOTIDE SEQUENCE [LARGE SCALE GENOMIC DNA]</scope>
    <source>
        <strain evidence="10">UBA12146</strain>
    </source>
</reference>
<dbReference type="NCBIfam" id="NF001756">
    <property type="entry name" value="PRK00484.1"/>
    <property type="match status" value="1"/>
</dbReference>
<dbReference type="InterPro" id="IPR004365">
    <property type="entry name" value="NA-bd_OB_tRNA"/>
</dbReference>
<dbReference type="EC" id="6.1.1.6" evidence="1 8"/>
<dbReference type="Pfam" id="PF01336">
    <property type="entry name" value="tRNA_anti-codon"/>
    <property type="match status" value="1"/>
</dbReference>
<keyword evidence="2 10" id="KW-0436">Ligase</keyword>
<dbReference type="NCBIfam" id="TIGR00499">
    <property type="entry name" value="lysS_bact"/>
    <property type="match status" value="1"/>
</dbReference>
<dbReference type="GO" id="GO:0005829">
    <property type="term" value="C:cytosol"/>
    <property type="evidence" value="ECO:0007669"/>
    <property type="project" value="TreeGrafter"/>
</dbReference>
<dbReference type="Gene3D" id="2.40.50.140">
    <property type="entry name" value="Nucleic acid-binding proteins"/>
    <property type="match status" value="1"/>
</dbReference>
<dbReference type="SUPFAM" id="SSF55681">
    <property type="entry name" value="Class II aaRS and biotin synthetases"/>
    <property type="match status" value="1"/>
</dbReference>